<organism evidence="11 12">
    <name type="scientific">Clostridium saccharobutylicum</name>
    <dbReference type="NCBI Taxonomy" id="169679"/>
    <lineage>
        <taxon>Bacteria</taxon>
        <taxon>Bacillati</taxon>
        <taxon>Bacillota</taxon>
        <taxon>Clostridia</taxon>
        <taxon>Eubacteriales</taxon>
        <taxon>Clostridiaceae</taxon>
        <taxon>Clostridium</taxon>
    </lineage>
</organism>
<comment type="similarity">
    <text evidence="1 6 7">Belongs to the peptidase S8 family.</text>
</comment>
<sequence length="1075" mass="118420">MYIINKVVIIIPDSVEELASKIDTSLGLLTNVPKAILDNLGYKFNVGKEENIIEVTILYRDTPENMKSVVESLGGVFEDLGFNFGIVDLPLDKLDDLARSKSVQYIELPKNLYEADSASNTASCVPEVVSNYKVSGKGVLIGFVDSGIDYTHPAFMNNQGTTRIEYIYDLSDGGKLYNKQTINEAIKAPNPFSIIPSTDLSGHGTHVVGDACAGGNINPEYKGVAPDASIAMVKASRGVSILSSQIMKGIRFLVEKSKELNMPLAVSLSLSTNNGAHNGSSLLEQYIRTVANLERASIVIAAGNEGDAGHHTSGILRANPNQTFNIASDETAIVMNLYKPILPEITLTIINSTGKSSGVIKIQEGYVQGKIAKDRFDIYVSGARPFQLESEVQIIISSPLGYLAEGVWTLTIDVTNNYDGEYSIWLPVSEGLNPQTRFLEPITFNTLGIPATVDNIIAVGSYNPILNNISSFSGKGKQDSGGRVRPDLVAPGENIMGPVPNGSYDSKTGTSMAAPQVAGICALIMEWGIIKGNDPYLFGQRLKYYLIKAAKRTRLDVVYPNPSWGYGQVCALDSLNLIEEDLSAILTRGSKRFYDTNAPVTNSIYNKYNIYRKNIKEKITVNINTRQTTANVGRLKVQCFKSDGYIPVDGTKVTVRTSVQSDNVNSIELVTNVSGLTQEIELQAPPIEYSLDENSNQTPYSSYDITVERSGFNPIVIKGCQIFPGQVAYQICNLKTSSGRGMYRQEVIEVLPNKLNGNYPPKIPEDVDKPLPKPSSGVVLAQPVVPEYIIVHQGSPNDDSAPNYKVPFKDYIKNVASCEIYSTWPKSTITANIFCMLSFTLNRIYTEWYRGKGKNFDVTSSTAYDHAFNYGRNIYDSISAVVDEIFSTYIRRVGKKQPLLTQYCDGKSVTCPEWLSQWGSKYLGDQGKSPFEILTNYYGNDIELVTAEKVAGSPKSYPGNELTIGSSGESVRTIQNQLNRISRNYPLIPKVSEDGQYDAKTAEAVRVFQETFTLPRTGVVDYATWYKISDVYVGVTRIAELRNEFRQESILGKNIFIPPTMPNCGIQRDIPEFYY</sequence>
<dbReference type="InterPro" id="IPR023828">
    <property type="entry name" value="Peptidase_S8_Ser-AS"/>
</dbReference>
<evidence type="ECO:0000259" key="8">
    <source>
        <dbReference type="Pfam" id="PF00082"/>
    </source>
</evidence>
<evidence type="ECO:0000256" key="6">
    <source>
        <dbReference type="PROSITE-ProRule" id="PRU01240"/>
    </source>
</evidence>
<gene>
    <name evidence="11" type="primary">prtP</name>
    <name evidence="11" type="ORF">CLOSAC_26410</name>
</gene>
<proteinExistence type="inferred from homology"/>
<dbReference type="CDD" id="cd07478">
    <property type="entry name" value="Peptidases_S8_CspA-like"/>
    <property type="match status" value="1"/>
</dbReference>
<evidence type="ECO:0000256" key="3">
    <source>
        <dbReference type="ARBA" id="ARBA00022801"/>
    </source>
</evidence>
<name>A0A1S8N3Y6_CLOSA</name>
<evidence type="ECO:0000313" key="12">
    <source>
        <dbReference type="Proteomes" id="UP000191154"/>
    </source>
</evidence>
<feature type="domain" description="Csp protease B prodomain" evidence="10">
    <location>
        <begin position="21"/>
        <end position="110"/>
    </location>
</feature>
<comment type="caution">
    <text evidence="11">The sequence shown here is derived from an EMBL/GenBank/DDBJ whole genome shotgun (WGS) entry which is preliminary data.</text>
</comment>
<dbReference type="PANTHER" id="PTHR43806:SF11">
    <property type="entry name" value="CEREVISIN-RELATED"/>
    <property type="match status" value="1"/>
</dbReference>
<feature type="active site" description="Charge relay system" evidence="5 6">
    <location>
        <position position="145"/>
    </location>
</feature>
<dbReference type="PROSITE" id="PS00136">
    <property type="entry name" value="SUBTILASE_ASP"/>
    <property type="match status" value="1"/>
</dbReference>
<reference evidence="11 12" key="1">
    <citation type="submission" date="2016-05" db="EMBL/GenBank/DDBJ databases">
        <title>Microbial solvent formation.</title>
        <authorList>
            <person name="Poehlein A."/>
            <person name="Montoya Solano J.D."/>
            <person name="Flitsch S."/>
            <person name="Krabben P."/>
            <person name="Duerre P."/>
            <person name="Daniel R."/>
        </authorList>
    </citation>
    <scope>NUCLEOTIDE SEQUENCE [LARGE SCALE GENOMIC DNA]</scope>
    <source>
        <strain evidence="11 12">L1-8</strain>
    </source>
</reference>
<evidence type="ECO:0000256" key="1">
    <source>
        <dbReference type="ARBA" id="ARBA00011073"/>
    </source>
</evidence>
<dbReference type="EC" id="3.4.21.96" evidence="11"/>
<evidence type="ECO:0000259" key="9">
    <source>
        <dbReference type="Pfam" id="PF01471"/>
    </source>
</evidence>
<evidence type="ECO:0000256" key="7">
    <source>
        <dbReference type="RuleBase" id="RU003355"/>
    </source>
</evidence>
<dbReference type="SUPFAM" id="SSF47090">
    <property type="entry name" value="PGBD-like"/>
    <property type="match status" value="1"/>
</dbReference>
<dbReference type="InterPro" id="IPR036365">
    <property type="entry name" value="PGBD-like_sf"/>
</dbReference>
<protein>
    <submittedName>
        <fullName evidence="11">PIII-type proteinase</fullName>
        <ecNumber evidence="11">3.4.21.96</ecNumber>
    </submittedName>
</protein>
<dbReference type="STRING" id="169679.CSACC_00510"/>
<dbReference type="PROSITE" id="PS51892">
    <property type="entry name" value="SUBTILASE"/>
    <property type="match status" value="1"/>
</dbReference>
<dbReference type="PROSITE" id="PS00138">
    <property type="entry name" value="SUBTILASE_SER"/>
    <property type="match status" value="1"/>
</dbReference>
<evidence type="ECO:0000256" key="4">
    <source>
        <dbReference type="ARBA" id="ARBA00022825"/>
    </source>
</evidence>
<dbReference type="SUPFAM" id="SSF52743">
    <property type="entry name" value="Subtilisin-like"/>
    <property type="match status" value="1"/>
</dbReference>
<dbReference type="Proteomes" id="UP000191154">
    <property type="component" value="Unassembled WGS sequence"/>
</dbReference>
<dbReference type="InterPro" id="IPR015500">
    <property type="entry name" value="Peptidase_S8_subtilisin-rel"/>
</dbReference>
<feature type="domain" description="Peptidoglycan binding-like" evidence="9">
    <location>
        <begin position="967"/>
        <end position="1027"/>
    </location>
</feature>
<dbReference type="EMBL" id="LZYZ01000005">
    <property type="protein sequence ID" value="OOM11098.1"/>
    <property type="molecule type" value="Genomic_DNA"/>
</dbReference>
<keyword evidence="4 6" id="KW-0720">Serine protease</keyword>
<feature type="active site" description="Charge relay system" evidence="5 6">
    <location>
        <position position="511"/>
    </location>
</feature>
<dbReference type="InterPro" id="IPR023827">
    <property type="entry name" value="Peptidase_S8_Asp-AS"/>
</dbReference>
<dbReference type="Pfam" id="PF18425">
    <property type="entry name" value="CspB_prodomain"/>
    <property type="match status" value="1"/>
</dbReference>
<dbReference type="Pfam" id="PF01471">
    <property type="entry name" value="PG_binding_1"/>
    <property type="match status" value="1"/>
</dbReference>
<keyword evidence="2 6" id="KW-0645">Protease</keyword>
<dbReference type="PRINTS" id="PR00723">
    <property type="entry name" value="SUBTILISIN"/>
</dbReference>
<dbReference type="InterPro" id="IPR036366">
    <property type="entry name" value="PGBDSf"/>
</dbReference>
<dbReference type="AlphaFoldDB" id="A0A1S8N3Y6"/>
<dbReference type="Pfam" id="PF00082">
    <property type="entry name" value="Peptidase_S8"/>
    <property type="match status" value="2"/>
</dbReference>
<dbReference type="GO" id="GO:0006508">
    <property type="term" value="P:proteolysis"/>
    <property type="evidence" value="ECO:0007669"/>
    <property type="project" value="UniProtKB-KW"/>
</dbReference>
<feature type="active site" description="Charge relay system" evidence="5 6">
    <location>
        <position position="203"/>
    </location>
</feature>
<evidence type="ECO:0000259" key="10">
    <source>
        <dbReference type="Pfam" id="PF18425"/>
    </source>
</evidence>
<dbReference type="Gene3D" id="3.30.70.2980">
    <property type="match status" value="1"/>
</dbReference>
<dbReference type="InterPro" id="IPR036852">
    <property type="entry name" value="Peptidase_S8/S53_dom_sf"/>
</dbReference>
<feature type="domain" description="Peptidase S8/S53" evidence="8">
    <location>
        <begin position="136"/>
        <end position="309"/>
    </location>
</feature>
<keyword evidence="3 6" id="KW-0378">Hydrolase</keyword>
<dbReference type="InterPro" id="IPR041365">
    <property type="entry name" value="CspB_prodomain"/>
</dbReference>
<dbReference type="GO" id="GO:0004252">
    <property type="term" value="F:serine-type endopeptidase activity"/>
    <property type="evidence" value="ECO:0007669"/>
    <property type="project" value="UniProtKB-UniRule"/>
</dbReference>
<dbReference type="InterPro" id="IPR000209">
    <property type="entry name" value="Peptidase_S8/S53_dom"/>
</dbReference>
<dbReference type="InterPro" id="IPR002477">
    <property type="entry name" value="Peptidoglycan-bd-like"/>
</dbReference>
<accession>A0A1S8N3Y6</accession>
<evidence type="ECO:0000313" key="11">
    <source>
        <dbReference type="EMBL" id="OOM11098.1"/>
    </source>
</evidence>
<evidence type="ECO:0000256" key="5">
    <source>
        <dbReference type="PIRSR" id="PIRSR615500-1"/>
    </source>
</evidence>
<dbReference type="Gene3D" id="3.40.50.200">
    <property type="entry name" value="Peptidase S8/S53 domain"/>
    <property type="match status" value="1"/>
</dbReference>
<dbReference type="InterPro" id="IPR034045">
    <property type="entry name" value="Pep_S8_CspA-like"/>
</dbReference>
<dbReference type="InterPro" id="IPR050131">
    <property type="entry name" value="Peptidase_S8_subtilisin-like"/>
</dbReference>
<feature type="domain" description="Peptidase S8/S53" evidence="8">
    <location>
        <begin position="445"/>
        <end position="551"/>
    </location>
</feature>
<evidence type="ECO:0000256" key="2">
    <source>
        <dbReference type="ARBA" id="ARBA00022670"/>
    </source>
</evidence>
<dbReference type="PANTHER" id="PTHR43806">
    <property type="entry name" value="PEPTIDASE S8"/>
    <property type="match status" value="1"/>
</dbReference>
<dbReference type="Gene3D" id="2.60.120.1290">
    <property type="match status" value="1"/>
</dbReference>
<dbReference type="Gene3D" id="1.10.101.10">
    <property type="entry name" value="PGBD-like superfamily/PGBD"/>
    <property type="match status" value="1"/>
</dbReference>